<keyword evidence="15" id="KW-1185">Reference proteome</keyword>
<keyword evidence="7 12" id="KW-0472">Membrane</keyword>
<evidence type="ECO:0000256" key="3">
    <source>
        <dbReference type="ARBA" id="ARBA00022475"/>
    </source>
</evidence>
<evidence type="ECO:0000256" key="11">
    <source>
        <dbReference type="SAM" id="MobiDB-lite"/>
    </source>
</evidence>
<evidence type="ECO:0000256" key="10">
    <source>
        <dbReference type="ARBA" id="ARBA00030803"/>
    </source>
</evidence>
<keyword evidence="4 12" id="KW-0812">Transmembrane</keyword>
<dbReference type="InterPro" id="IPR041916">
    <property type="entry name" value="Anti_sigma_zinc_sf"/>
</dbReference>
<sequence>MNDDTAPGTHHTADHDALAVAHALHALDHDEETAFAAHLAGCPTCRRTVDETTAVLGDLAGAVEPVDPPQGLRQRLLNAAEAEEAERAPGTVPPSRTRPSDRASSESSPSSSGSSSGSSSAPRHAKDDTDDGTVVPLAPRRRATRWLAVAAAVLVVVAIGGLTAANQSLRAERDRAQAAAAAQAQREAAIADVLADAGTPGVPHAVLATPEGRLVGVVVDDGTGPRVLATGLGPNGNDEVYVLWGLAGGTPRPLGTFDVGGQGPDVRSVPSTPEAVPYAGFAVSLEPGRTAPASPTRVVASGQVGR</sequence>
<evidence type="ECO:0000313" key="14">
    <source>
        <dbReference type="EMBL" id="MDD7969066.1"/>
    </source>
</evidence>
<keyword evidence="5 12" id="KW-1133">Transmembrane helix</keyword>
<keyword evidence="3" id="KW-1003">Cell membrane</keyword>
<dbReference type="InterPro" id="IPR051474">
    <property type="entry name" value="Anti-sigma-K/W_factor"/>
</dbReference>
<keyword evidence="6" id="KW-0805">Transcription regulation</keyword>
<gene>
    <name evidence="14" type="ORF">PGB27_27295</name>
</gene>
<dbReference type="Pfam" id="PF10099">
    <property type="entry name" value="RskA_C"/>
    <property type="match status" value="1"/>
</dbReference>
<comment type="caution">
    <text evidence="14">The sequence shown here is derived from an EMBL/GenBank/DDBJ whole genome shotgun (WGS) entry which is preliminary data.</text>
</comment>
<feature type="transmembrane region" description="Helical" evidence="12">
    <location>
        <begin position="146"/>
        <end position="165"/>
    </location>
</feature>
<dbReference type="RefSeq" id="WP_274203594.1">
    <property type="nucleotide sequence ID" value="NZ_JAQZAO010000018.1"/>
</dbReference>
<keyword evidence="8" id="KW-0804">Transcription</keyword>
<dbReference type="Gene3D" id="1.10.10.1320">
    <property type="entry name" value="Anti-sigma factor, zinc-finger domain"/>
    <property type="match status" value="1"/>
</dbReference>
<feature type="compositionally biased region" description="Low complexity" evidence="11">
    <location>
        <begin position="105"/>
        <end position="120"/>
    </location>
</feature>
<reference evidence="14 15" key="1">
    <citation type="submission" date="2023-02" db="EMBL/GenBank/DDBJ databases">
        <title>Genome sequencing required for Actinomycetospora new species description.</title>
        <authorList>
            <person name="Saimee Y."/>
            <person name="Duangmal K."/>
        </authorList>
    </citation>
    <scope>NUCLEOTIDE SEQUENCE [LARGE SCALE GENOMIC DNA]</scope>
    <source>
        <strain evidence="14 15">DW7H6</strain>
    </source>
</reference>
<feature type="domain" description="Anti-sigma K factor RskA C-terminal" evidence="13">
    <location>
        <begin position="148"/>
        <end position="296"/>
    </location>
</feature>
<evidence type="ECO:0000256" key="1">
    <source>
        <dbReference type="ARBA" id="ARBA00004167"/>
    </source>
</evidence>
<evidence type="ECO:0000256" key="7">
    <source>
        <dbReference type="ARBA" id="ARBA00023136"/>
    </source>
</evidence>
<evidence type="ECO:0000256" key="9">
    <source>
        <dbReference type="ARBA" id="ARBA00029829"/>
    </source>
</evidence>
<accession>A0ABT5T270</accession>
<protein>
    <recommendedName>
        <fullName evidence="10">Regulator of SigK</fullName>
    </recommendedName>
    <alternativeName>
        <fullName evidence="9">Sigma-K anti-sigma factor RskA</fullName>
    </alternativeName>
</protein>
<dbReference type="InterPro" id="IPR018764">
    <property type="entry name" value="RskA_C"/>
</dbReference>
<evidence type="ECO:0000256" key="2">
    <source>
        <dbReference type="ARBA" id="ARBA00004236"/>
    </source>
</evidence>
<organism evidence="14 15">
    <name type="scientific">Actinomycetospora lemnae</name>
    <dbReference type="NCBI Taxonomy" id="3019891"/>
    <lineage>
        <taxon>Bacteria</taxon>
        <taxon>Bacillati</taxon>
        <taxon>Actinomycetota</taxon>
        <taxon>Actinomycetes</taxon>
        <taxon>Pseudonocardiales</taxon>
        <taxon>Pseudonocardiaceae</taxon>
        <taxon>Actinomycetospora</taxon>
    </lineage>
</organism>
<feature type="region of interest" description="Disordered" evidence="11">
    <location>
        <begin position="81"/>
        <end position="136"/>
    </location>
</feature>
<dbReference type="Proteomes" id="UP001300763">
    <property type="component" value="Unassembled WGS sequence"/>
</dbReference>
<name>A0ABT5T270_9PSEU</name>
<dbReference type="EMBL" id="JAQZAO010000018">
    <property type="protein sequence ID" value="MDD7969066.1"/>
    <property type="molecule type" value="Genomic_DNA"/>
</dbReference>
<dbReference type="PANTHER" id="PTHR37461">
    <property type="entry name" value="ANTI-SIGMA-K FACTOR RSKA"/>
    <property type="match status" value="1"/>
</dbReference>
<proteinExistence type="predicted"/>
<evidence type="ECO:0000256" key="4">
    <source>
        <dbReference type="ARBA" id="ARBA00022692"/>
    </source>
</evidence>
<evidence type="ECO:0000256" key="8">
    <source>
        <dbReference type="ARBA" id="ARBA00023163"/>
    </source>
</evidence>
<evidence type="ECO:0000259" key="13">
    <source>
        <dbReference type="Pfam" id="PF10099"/>
    </source>
</evidence>
<dbReference type="PANTHER" id="PTHR37461:SF1">
    <property type="entry name" value="ANTI-SIGMA-K FACTOR RSKA"/>
    <property type="match status" value="1"/>
</dbReference>
<comment type="subcellular location">
    <subcellularLocation>
        <location evidence="2">Cell membrane</location>
    </subcellularLocation>
    <subcellularLocation>
        <location evidence="1">Membrane</location>
        <topology evidence="1">Single-pass membrane protein</topology>
    </subcellularLocation>
</comment>
<evidence type="ECO:0000256" key="12">
    <source>
        <dbReference type="SAM" id="Phobius"/>
    </source>
</evidence>
<evidence type="ECO:0000256" key="5">
    <source>
        <dbReference type="ARBA" id="ARBA00022989"/>
    </source>
</evidence>
<evidence type="ECO:0000256" key="6">
    <source>
        <dbReference type="ARBA" id="ARBA00023015"/>
    </source>
</evidence>
<evidence type="ECO:0000313" key="15">
    <source>
        <dbReference type="Proteomes" id="UP001300763"/>
    </source>
</evidence>